<proteinExistence type="predicted"/>
<name>A0A1D9GH89_9GAMM</name>
<dbReference type="EMBL" id="CP017715">
    <property type="protein sequence ID" value="AOY86973.1"/>
    <property type="molecule type" value="Genomic_DNA"/>
</dbReference>
<evidence type="ECO:0000313" key="2">
    <source>
        <dbReference type="Proteomes" id="UP000177445"/>
    </source>
</evidence>
<dbReference type="RefSeq" id="WP_070965097.1">
    <property type="nucleotide sequence ID" value="NZ_CP017715.1"/>
</dbReference>
<dbReference type="KEGG" id="msq:BKP64_01585"/>
<evidence type="ECO:0008006" key="3">
    <source>
        <dbReference type="Google" id="ProtNLM"/>
    </source>
</evidence>
<organism evidence="1 2">
    <name type="scientific">Marinobacter salinus</name>
    <dbReference type="NCBI Taxonomy" id="1874317"/>
    <lineage>
        <taxon>Bacteria</taxon>
        <taxon>Pseudomonadati</taxon>
        <taxon>Pseudomonadota</taxon>
        <taxon>Gammaproteobacteria</taxon>
        <taxon>Pseudomonadales</taxon>
        <taxon>Marinobacteraceae</taxon>
        <taxon>Marinobacter</taxon>
    </lineage>
</organism>
<evidence type="ECO:0000313" key="1">
    <source>
        <dbReference type="EMBL" id="AOY86973.1"/>
    </source>
</evidence>
<reference evidence="1 2" key="1">
    <citation type="submission" date="2016-10" db="EMBL/GenBank/DDBJ databases">
        <title>Marinobacter salinus sp. nov., a moderately halophilic bacterium isolated from a tidal flat environment.</title>
        <authorList>
            <person name="Park S.-J."/>
        </authorList>
    </citation>
    <scope>NUCLEOTIDE SEQUENCE [LARGE SCALE GENOMIC DNA]</scope>
    <source>
        <strain evidence="1 2">Hb8</strain>
    </source>
</reference>
<dbReference type="AlphaFoldDB" id="A0A1D9GH89"/>
<gene>
    <name evidence="1" type="ORF">BKP64_01585</name>
</gene>
<accession>A0A1D9GH89</accession>
<dbReference type="STRING" id="1874317.BKP64_01585"/>
<dbReference type="OrthoDB" id="5344363at2"/>
<protein>
    <recommendedName>
        <fullName evidence="3">Rho-binding antiterminator</fullName>
    </recommendedName>
</protein>
<dbReference type="Proteomes" id="UP000177445">
    <property type="component" value="Chromosome"/>
</dbReference>
<keyword evidence="2" id="KW-1185">Reference proteome</keyword>
<sequence>MTASSSPFVIANVSVHDRLRQFLSSGRLLEIVYRDSAGQICTVHDVIRDQFSRAGQEFVLLGRGNMIGIDHVVTIDGERLPVSQY</sequence>